<dbReference type="Proteomes" id="UP000016569">
    <property type="component" value="Unassembled WGS sequence"/>
</dbReference>
<organism evidence="2 3">
    <name type="scientific">Brevundimonas abyssalis TAR-001</name>
    <dbReference type="NCBI Taxonomy" id="1391729"/>
    <lineage>
        <taxon>Bacteria</taxon>
        <taxon>Pseudomonadati</taxon>
        <taxon>Pseudomonadota</taxon>
        <taxon>Alphaproteobacteria</taxon>
        <taxon>Caulobacterales</taxon>
        <taxon>Caulobacteraceae</taxon>
        <taxon>Brevundimonas</taxon>
    </lineage>
</organism>
<keyword evidence="1" id="KW-0472">Membrane</keyword>
<gene>
    <name evidence="2" type="ORF">MBEBAB_2259</name>
</gene>
<accession>A0A8E0TS59</accession>
<dbReference type="EMBL" id="BATC01000048">
    <property type="protein sequence ID" value="GAD60009.1"/>
    <property type="molecule type" value="Genomic_DNA"/>
</dbReference>
<feature type="transmembrane region" description="Helical" evidence="1">
    <location>
        <begin position="6"/>
        <end position="25"/>
    </location>
</feature>
<reference evidence="3" key="1">
    <citation type="journal article" date="2013" name="Genome Announc.">
        <title>Draft Genome Sequence of the Dimorphic Prosthecate Bacterium Brevundimonas abyssalis TAR-001T.</title>
        <authorList>
            <person name="Tsubouchi T."/>
            <person name="Nishi S."/>
            <person name="Usui K."/>
            <person name="Shimane Y."/>
            <person name="Takaki Y."/>
            <person name="Maruyama T."/>
            <person name="Hatada Y."/>
        </authorList>
    </citation>
    <scope>NUCLEOTIDE SEQUENCE [LARGE SCALE GENOMIC DNA]</scope>
    <source>
        <strain evidence="3">TAR-001</strain>
    </source>
</reference>
<evidence type="ECO:0000313" key="3">
    <source>
        <dbReference type="Proteomes" id="UP000016569"/>
    </source>
</evidence>
<evidence type="ECO:0000256" key="1">
    <source>
        <dbReference type="SAM" id="Phobius"/>
    </source>
</evidence>
<dbReference type="AlphaFoldDB" id="A0A8E0TS59"/>
<keyword evidence="3" id="KW-1185">Reference proteome</keyword>
<protein>
    <submittedName>
        <fullName evidence="2">Uncharacterized protein</fullName>
    </submittedName>
</protein>
<proteinExistence type="predicted"/>
<sequence>MVSVGAGLYALVVCLLAGGVIKLLLSIDDRLERLEANR</sequence>
<keyword evidence="1" id="KW-1133">Transmembrane helix</keyword>
<evidence type="ECO:0000313" key="2">
    <source>
        <dbReference type="EMBL" id="GAD60009.1"/>
    </source>
</evidence>
<comment type="caution">
    <text evidence="2">The sequence shown here is derived from an EMBL/GenBank/DDBJ whole genome shotgun (WGS) entry which is preliminary data.</text>
</comment>
<name>A0A8E0TS59_9CAUL</name>
<keyword evidence="1" id="KW-0812">Transmembrane</keyword>